<keyword evidence="4 9" id="KW-0812">Transmembrane</keyword>
<feature type="transmembrane region" description="Helical" evidence="9">
    <location>
        <begin position="385"/>
        <end position="408"/>
    </location>
</feature>
<feature type="transmembrane region" description="Helical" evidence="9">
    <location>
        <begin position="545"/>
        <end position="566"/>
    </location>
</feature>
<dbReference type="InterPro" id="IPR003959">
    <property type="entry name" value="ATPase_AAA_core"/>
</dbReference>
<protein>
    <recommendedName>
        <fullName evidence="10">ABC transporter domain-containing protein</fullName>
    </recommendedName>
</protein>
<dbReference type="GO" id="GO:0016020">
    <property type="term" value="C:membrane"/>
    <property type="evidence" value="ECO:0007669"/>
    <property type="project" value="UniProtKB-SubCell"/>
</dbReference>
<comment type="similarity">
    <text evidence="2">Belongs to the ABC transporter superfamily. ABCA family. CPR flippase (TC 3.A.1.211) subfamily.</text>
</comment>
<feature type="transmembrane region" description="Helical" evidence="9">
    <location>
        <begin position="29"/>
        <end position="49"/>
    </location>
</feature>
<dbReference type="GO" id="GO:0140359">
    <property type="term" value="F:ABC-type transporter activity"/>
    <property type="evidence" value="ECO:0007669"/>
    <property type="project" value="InterPro"/>
</dbReference>
<dbReference type="GO" id="GO:0005524">
    <property type="term" value="F:ATP binding"/>
    <property type="evidence" value="ECO:0007669"/>
    <property type="project" value="UniProtKB-KW"/>
</dbReference>
<dbReference type="GO" id="GO:0016887">
    <property type="term" value="F:ATP hydrolysis activity"/>
    <property type="evidence" value="ECO:0007669"/>
    <property type="project" value="InterPro"/>
</dbReference>
<dbReference type="InterPro" id="IPR003593">
    <property type="entry name" value="AAA+_ATPase"/>
</dbReference>
<evidence type="ECO:0000313" key="12">
    <source>
        <dbReference type="Proteomes" id="UP000032180"/>
    </source>
</evidence>
<dbReference type="FunFam" id="3.40.50.300:FF:000665">
    <property type="entry name" value="ABC transporter A family member 2"/>
    <property type="match status" value="1"/>
</dbReference>
<evidence type="ECO:0000259" key="10">
    <source>
        <dbReference type="PROSITE" id="PS50893"/>
    </source>
</evidence>
<dbReference type="PROSITE" id="PS50893">
    <property type="entry name" value="ABC_TRANSPORTER_2"/>
    <property type="match status" value="2"/>
</dbReference>
<dbReference type="Pfam" id="PF00005">
    <property type="entry name" value="ABC_tran"/>
    <property type="match status" value="2"/>
</dbReference>
<keyword evidence="6" id="KW-0067">ATP-binding</keyword>
<evidence type="ECO:0000256" key="9">
    <source>
        <dbReference type="SAM" id="Phobius"/>
    </source>
</evidence>
<feature type="transmembrane region" description="Helical" evidence="9">
    <location>
        <begin position="1276"/>
        <end position="1296"/>
    </location>
</feature>
<dbReference type="Gramene" id="LPERR08G11450.2">
    <property type="protein sequence ID" value="LPERR08G11450.2"/>
    <property type="gene ID" value="LPERR08G11450"/>
</dbReference>
<feature type="transmembrane region" description="Helical" evidence="9">
    <location>
        <begin position="428"/>
        <end position="456"/>
    </location>
</feature>
<dbReference type="eggNOG" id="KOG0059">
    <property type="taxonomic scope" value="Eukaryota"/>
</dbReference>
<dbReference type="GO" id="GO:0005319">
    <property type="term" value="F:lipid transporter activity"/>
    <property type="evidence" value="ECO:0007669"/>
    <property type="project" value="TreeGrafter"/>
</dbReference>
<dbReference type="CDD" id="cd03263">
    <property type="entry name" value="ABC_subfamily_A"/>
    <property type="match status" value="2"/>
</dbReference>
<dbReference type="STRING" id="77586.A0A0D9X7M0"/>
<evidence type="ECO:0000256" key="8">
    <source>
        <dbReference type="ARBA" id="ARBA00023136"/>
    </source>
</evidence>
<dbReference type="Pfam" id="PF13304">
    <property type="entry name" value="AAA_21"/>
    <property type="match status" value="1"/>
</dbReference>
<evidence type="ECO:0000256" key="4">
    <source>
        <dbReference type="ARBA" id="ARBA00022692"/>
    </source>
</evidence>
<dbReference type="Proteomes" id="UP000032180">
    <property type="component" value="Chromosome 8"/>
</dbReference>
<dbReference type="PROSITE" id="PS00211">
    <property type="entry name" value="ABC_TRANSPORTER_1"/>
    <property type="match status" value="2"/>
</dbReference>
<dbReference type="EnsemblPlants" id="LPERR08G11450.2">
    <property type="protein sequence ID" value="LPERR08G11450.2"/>
    <property type="gene ID" value="LPERR08G11450"/>
</dbReference>
<dbReference type="InterPro" id="IPR017871">
    <property type="entry name" value="ABC_transporter-like_CS"/>
</dbReference>
<feature type="transmembrane region" description="Helical" evidence="9">
    <location>
        <begin position="927"/>
        <end position="947"/>
    </location>
</feature>
<organism evidence="11 12">
    <name type="scientific">Leersia perrieri</name>
    <dbReference type="NCBI Taxonomy" id="77586"/>
    <lineage>
        <taxon>Eukaryota</taxon>
        <taxon>Viridiplantae</taxon>
        <taxon>Streptophyta</taxon>
        <taxon>Embryophyta</taxon>
        <taxon>Tracheophyta</taxon>
        <taxon>Spermatophyta</taxon>
        <taxon>Magnoliopsida</taxon>
        <taxon>Liliopsida</taxon>
        <taxon>Poales</taxon>
        <taxon>Poaceae</taxon>
        <taxon>BOP clade</taxon>
        <taxon>Oryzoideae</taxon>
        <taxon>Oryzeae</taxon>
        <taxon>Oryzinae</taxon>
        <taxon>Leersia</taxon>
    </lineage>
</organism>
<evidence type="ECO:0000256" key="5">
    <source>
        <dbReference type="ARBA" id="ARBA00022741"/>
    </source>
</evidence>
<reference evidence="11 12" key="1">
    <citation type="submission" date="2012-08" db="EMBL/GenBank/DDBJ databases">
        <title>Oryza genome evolution.</title>
        <authorList>
            <person name="Wing R.A."/>
        </authorList>
    </citation>
    <scope>NUCLEOTIDE SEQUENCE</scope>
</reference>
<evidence type="ECO:0000256" key="3">
    <source>
        <dbReference type="ARBA" id="ARBA00022448"/>
    </source>
</evidence>
<keyword evidence="5" id="KW-0547">Nucleotide-binding</keyword>
<evidence type="ECO:0000256" key="1">
    <source>
        <dbReference type="ARBA" id="ARBA00004141"/>
    </source>
</evidence>
<dbReference type="InterPro" id="IPR026082">
    <property type="entry name" value="ABCA"/>
</dbReference>
<proteinExistence type="inferred from homology"/>
<evidence type="ECO:0000256" key="2">
    <source>
        <dbReference type="ARBA" id="ARBA00008526"/>
    </source>
</evidence>
<reference evidence="12" key="2">
    <citation type="submission" date="2013-12" db="EMBL/GenBank/DDBJ databases">
        <authorList>
            <person name="Yu Y."/>
            <person name="Lee S."/>
            <person name="de Baynast K."/>
            <person name="Wissotski M."/>
            <person name="Liu L."/>
            <person name="Talag J."/>
            <person name="Goicoechea J."/>
            <person name="Angelova A."/>
            <person name="Jetty R."/>
            <person name="Kudrna D."/>
            <person name="Golser W."/>
            <person name="Rivera L."/>
            <person name="Zhang J."/>
            <person name="Wing R."/>
        </authorList>
    </citation>
    <scope>NUCLEOTIDE SEQUENCE</scope>
</reference>
<keyword evidence="3" id="KW-0813">Transport</keyword>
<dbReference type="InterPro" id="IPR027417">
    <property type="entry name" value="P-loop_NTPase"/>
</dbReference>
<keyword evidence="7 9" id="KW-1133">Transmembrane helix</keyword>
<dbReference type="Pfam" id="PF24526">
    <property type="entry name" value="ABCA12_C"/>
    <property type="match status" value="2"/>
</dbReference>
<keyword evidence="12" id="KW-1185">Reference proteome</keyword>
<name>A0A0D9X7M0_9ORYZ</name>
<feature type="transmembrane region" description="Helical" evidence="9">
    <location>
        <begin position="1316"/>
        <end position="1338"/>
    </location>
</feature>
<comment type="subcellular location">
    <subcellularLocation>
        <location evidence="1">Membrane</location>
        <topology evidence="1">Multi-pass membrane protein</topology>
    </subcellularLocation>
</comment>
<dbReference type="PANTHER" id="PTHR19229">
    <property type="entry name" value="ATP-BINDING CASSETTE TRANSPORTER SUBFAMILY A ABCA"/>
    <property type="match status" value="1"/>
</dbReference>
<dbReference type="InterPro" id="IPR003439">
    <property type="entry name" value="ABC_transporter-like_ATP-bd"/>
</dbReference>
<dbReference type="HOGENOM" id="CLU_000604_19_6_1"/>
<dbReference type="Gene3D" id="3.40.50.300">
    <property type="entry name" value="P-loop containing nucleotide triphosphate hydrolases"/>
    <property type="match status" value="3"/>
</dbReference>
<dbReference type="SUPFAM" id="SSF52540">
    <property type="entry name" value="P-loop containing nucleoside triphosphate hydrolases"/>
    <property type="match status" value="2"/>
</dbReference>
<reference evidence="11" key="3">
    <citation type="submission" date="2015-04" db="UniProtKB">
        <authorList>
            <consortium name="EnsemblPlants"/>
        </authorList>
    </citation>
    <scope>IDENTIFICATION</scope>
</reference>
<feature type="transmembrane region" description="Helical" evidence="9">
    <location>
        <begin position="468"/>
        <end position="489"/>
    </location>
</feature>
<evidence type="ECO:0000256" key="7">
    <source>
        <dbReference type="ARBA" id="ARBA00022989"/>
    </source>
</evidence>
<sequence length="1832" mass="203291">MASAGFSTQANALLRKNLCFQRRNMKTNACITVFPIFLCVILAVLQGVLNHELNKPKYKCGCACVDAAADGSCRRTECGVQHSTLDQVGSCPIPSPTPWPALVQVPRPESRAVRIASQVFDGLPDPACRDTGSCPASVLVTGKNRSLAQSMCSFYDTLEGQNYFDFVFDIWVKVFIVGSSSTLFLLAGVSGGLFPAAPSSMNSTDYLDAFSTVVPGSDTWTWTTQYIEPVFTPGNTLYVVQPQCSSSNLSRTIPNKTGPVQLNIDCVQGLSLWRESASQVNDELFKGYRQQGGGGGGGKTNEFIAGYDFLNTNNSGLEVNIWYNSTYNNNTAYVFISLLRVPRLVNTASNAYIKFLRGSGVEMLLEYVKEMPKVGTKPKFDLSSLLGALFFTWIVELLFPVILSYLVYEKQQKLKVMMKMHGLKDEPYWMISYSYFFALSAVYMVVFVAFGSLIGLNFFKTNNYGIQFVFYFIYINLQIALAFFVAAFFSSVKTATEGWIVVMEIIPGFSLYRGLYELGQYAFSGDTMGTNGMEWTNLSDHENGMHTVLIIMVVEWVILLPLAFYLDKISSLGGGFQRTPLFFLKRFKNRALSIRRSFGRQGSKVVVEMDNPDVAQEREVVEQLLLEPNANQAIVCDNLQKVYHGKDGNPDKLAVRGLSLALPKGQCFGMLGPNGAGKTSFISMMIGLIPPTSGTAFVHGMNINTDMDSIYANMGAVDDSLKSVNLFHGGVGNKQVGKYSGGMKRRLSVAISLIGDPKVVFMDEPSTGLDPASRNNLWNVVKEAKKNRAIILTTHSMEEAEVLCDRLGIFVDGGFQCLGNPKELKARYGGTYVFTMTTSSEHEQEVKQLVEHLSPSANRIYHISGTQKFELPKQEVKISDVFHAVENAKKRFSIHAWGLVDTTLEDVFIKVAKGAQAVSRRNAKANAAIAAFPVVLCVLLVAIQAVIDHELDRPPFRCGCVAGECGVQHSTATQALSCAVPAPPRWPTLVQVPVAPFRAATPAHTAHCGGNASDLCPVSLLFTGQNRRLSEGLARGLFPDVPASNILGVGNSRNSSYLDELSAIVPGTSASPAHVLFIEPGFVPNSTLYVIQRRCIWDSRNVSGDSDSMPIQLDVKCVQGLPLWCKNSAVINRHLFKGYKGGNKRRTSNEYLAGYDFLDTSKRQFHVYVSYNTTFSRDNGHHPMTVLRVARLVNMASSTYLKFLRGPNVEMRLQYLKEMPKAAMKLSLDLTTLLDALFFTWTVQLLLPVMLTYLVYEKQHNLRLMMKMHGLKDEPYWMITYAYFLSLSAAYMMFFVMSGSFIGLDIFRLNSYTIQFVFYFLYVNLQIVLAFLLASFFSSVKTASVISYIYVFGSSLLGESLLQLFIEDTTFPRQWLVTMELIPGFSLYRGFYELAEYAFAGKQMGKAGMQWRDLNDPINGMKDVLLLMFIEWILLLPVAFLLDHRPTWHPLFLFGFMSTKHSSPSWRPDKVKQRSRRVFADTAKPDIFLERKVVKKLLKEMNMKNMIICHNLKKVYPGKNGNPDKLAVKGLSLALRKGQCFGMLGPNGAGKTSFINMMIGLVEPTYGTAYIHGMDLRRDMDEIYANIGVCPQHDLLWETLTGREHLMFYGRLKNLTGAALLKAVDESLKSVNLFHSGFGDKSVSKYSGGMKRRLSVAIALIGNPKVVYMDEPSTGLDTTSRSNLWKVIKRAKKNCTIILTTHSMEEAEMLCDRVGIFVDGNFQCLGTPKELKARYGGVRVLTITTAAGAEQEEAVERAVARRCPGAAKVYGVAGTQRFEVPRRGGLDGVLGAVEAARRAAPVQAWGVADATLEDVFVRVATDARAFHVRRDC</sequence>
<dbReference type="FunFam" id="3.40.50.300:FF:005415">
    <property type="entry name" value="ABC transporter A family member 7"/>
    <property type="match status" value="1"/>
</dbReference>
<feature type="domain" description="ABC transporter" evidence="10">
    <location>
        <begin position="634"/>
        <end position="837"/>
    </location>
</feature>
<feature type="transmembrane region" description="Helical" evidence="9">
    <location>
        <begin position="1345"/>
        <end position="1366"/>
    </location>
</feature>
<dbReference type="SMART" id="SM00382">
    <property type="entry name" value="AAA"/>
    <property type="match status" value="2"/>
</dbReference>
<dbReference type="PANTHER" id="PTHR19229:SF141">
    <property type="entry name" value="OS08G0398350 PROTEIN"/>
    <property type="match status" value="1"/>
</dbReference>
<feature type="transmembrane region" description="Helical" evidence="9">
    <location>
        <begin position="1236"/>
        <end position="1256"/>
    </location>
</feature>
<feature type="domain" description="ABC transporter" evidence="10">
    <location>
        <begin position="1507"/>
        <end position="1744"/>
    </location>
</feature>
<keyword evidence="8 9" id="KW-0472">Membrane</keyword>
<evidence type="ECO:0000313" key="11">
    <source>
        <dbReference type="EnsemblPlants" id="LPERR08G11450.2"/>
    </source>
</evidence>
<evidence type="ECO:0000256" key="6">
    <source>
        <dbReference type="ARBA" id="ARBA00022840"/>
    </source>
</evidence>
<accession>A0A0D9X7M0</accession>